<evidence type="ECO:0000256" key="8">
    <source>
        <dbReference type="RuleBase" id="RU000461"/>
    </source>
</evidence>
<dbReference type="PROSITE" id="PS00086">
    <property type="entry name" value="CYTOCHROME_P450"/>
    <property type="match status" value="1"/>
</dbReference>
<reference evidence="9 10" key="1">
    <citation type="submission" date="2023-11" db="EMBL/GenBank/DDBJ databases">
        <authorList>
            <person name="Val-Calvo J."/>
            <person name="Scortti M."/>
            <person name="Vazquez-Boland J."/>
        </authorList>
    </citation>
    <scope>NUCLEOTIDE SEQUENCE [LARGE SCALE GENOMIC DNA]</scope>
    <source>
        <strain evidence="9 10">DSM 46662</strain>
    </source>
</reference>
<proteinExistence type="inferred from homology"/>
<gene>
    <name evidence="9" type="ORF">ABEU19_004717</name>
</gene>
<dbReference type="PRINTS" id="PR00385">
    <property type="entry name" value="P450"/>
</dbReference>
<keyword evidence="6 8" id="KW-0408">Iron</keyword>
<dbReference type="Gene3D" id="1.10.630.10">
    <property type="entry name" value="Cytochrome P450"/>
    <property type="match status" value="1"/>
</dbReference>
<dbReference type="EMBL" id="JBDLNU010000007">
    <property type="protein sequence ID" value="MFM1731165.1"/>
    <property type="molecule type" value="Genomic_DNA"/>
</dbReference>
<dbReference type="SUPFAM" id="SSF48264">
    <property type="entry name" value="Cytochrome P450"/>
    <property type="match status" value="1"/>
</dbReference>
<dbReference type="RefSeq" id="WP_348605175.1">
    <property type="nucleotide sequence ID" value="NZ_CP157276.1"/>
</dbReference>
<keyword evidence="10" id="KW-1185">Reference proteome</keyword>
<evidence type="ECO:0000256" key="5">
    <source>
        <dbReference type="ARBA" id="ARBA00023002"/>
    </source>
</evidence>
<keyword evidence="4 8" id="KW-0479">Metal-binding</keyword>
<comment type="cofactor">
    <cofactor evidence="1">
        <name>heme</name>
        <dbReference type="ChEBI" id="CHEBI:30413"/>
    </cofactor>
</comment>
<keyword evidence="5 8" id="KW-0560">Oxidoreductase</keyword>
<keyword evidence="7 8" id="KW-0503">Monooxygenase</keyword>
<dbReference type="Pfam" id="PF00067">
    <property type="entry name" value="p450"/>
    <property type="match status" value="1"/>
</dbReference>
<evidence type="ECO:0000313" key="10">
    <source>
        <dbReference type="Proteomes" id="UP001629744"/>
    </source>
</evidence>
<dbReference type="InterPro" id="IPR002397">
    <property type="entry name" value="Cyt_P450_B"/>
</dbReference>
<dbReference type="InterPro" id="IPR036396">
    <property type="entry name" value="Cyt_P450_sf"/>
</dbReference>
<evidence type="ECO:0000313" key="9">
    <source>
        <dbReference type="EMBL" id="MFM1731165.1"/>
    </source>
</evidence>
<protein>
    <submittedName>
        <fullName evidence="9">Cytochrome P450</fullName>
    </submittedName>
</protein>
<dbReference type="PANTHER" id="PTHR46696:SF4">
    <property type="entry name" value="BIOTIN BIOSYNTHESIS CYTOCHROME P450"/>
    <property type="match status" value="1"/>
</dbReference>
<dbReference type="PRINTS" id="PR00359">
    <property type="entry name" value="BP450"/>
</dbReference>
<dbReference type="PANTHER" id="PTHR46696">
    <property type="entry name" value="P450, PUTATIVE (EUROFUNG)-RELATED"/>
    <property type="match status" value="1"/>
</dbReference>
<accession>A0ABW9FZV0</accession>
<evidence type="ECO:0000256" key="7">
    <source>
        <dbReference type="ARBA" id="ARBA00023033"/>
    </source>
</evidence>
<evidence type="ECO:0000256" key="1">
    <source>
        <dbReference type="ARBA" id="ARBA00001971"/>
    </source>
</evidence>
<dbReference type="InterPro" id="IPR017972">
    <property type="entry name" value="Cyt_P450_CS"/>
</dbReference>
<evidence type="ECO:0000256" key="4">
    <source>
        <dbReference type="ARBA" id="ARBA00022723"/>
    </source>
</evidence>
<evidence type="ECO:0000256" key="6">
    <source>
        <dbReference type="ARBA" id="ARBA00023004"/>
    </source>
</evidence>
<evidence type="ECO:0000256" key="3">
    <source>
        <dbReference type="ARBA" id="ARBA00022617"/>
    </source>
</evidence>
<name>A0ABW9FZV0_9NOCA</name>
<organism evidence="9 10">
    <name type="scientific">Prescottella soli</name>
    <dbReference type="NCBI Taxonomy" id="1543852"/>
    <lineage>
        <taxon>Bacteria</taxon>
        <taxon>Bacillati</taxon>
        <taxon>Actinomycetota</taxon>
        <taxon>Actinomycetes</taxon>
        <taxon>Mycobacteriales</taxon>
        <taxon>Nocardiaceae</taxon>
        <taxon>Prescottella</taxon>
    </lineage>
</organism>
<keyword evidence="3 8" id="KW-0349">Heme</keyword>
<evidence type="ECO:0000256" key="2">
    <source>
        <dbReference type="ARBA" id="ARBA00010617"/>
    </source>
</evidence>
<dbReference type="CDD" id="cd11033">
    <property type="entry name" value="CYP142-like"/>
    <property type="match status" value="1"/>
</dbReference>
<dbReference type="Proteomes" id="UP001629744">
    <property type="component" value="Unassembled WGS sequence"/>
</dbReference>
<dbReference type="InterPro" id="IPR001128">
    <property type="entry name" value="Cyt_P450"/>
</dbReference>
<comment type="caution">
    <text evidence="9">The sequence shown here is derived from an EMBL/GenBank/DDBJ whole genome shotgun (WGS) entry which is preliminary data.</text>
</comment>
<comment type="similarity">
    <text evidence="2 8">Belongs to the cytochrome P450 family.</text>
</comment>
<sequence>MAKSRSSTAFSAVDLTDLDNFAAGFPHEVFAAHRAEAPVYWHEPTSHTPDDEGFWSVATYAETKEVLGDPVIYSSETGGDRPYGGTVLQDLPVAGVVLNMMDNPRHVRIRRLVSKGMTPRTVRSLEEDLRARTGRLLDTIVSGAEHDFLTEIAAELPMQAICFLLGIPEADRHQLFGLIEHVFDIPDGQDHLSMSPERAAAMGELYAYGLEQIARRRENPGTDMLSLVVHAEMPDEDPPRLSDEELRSFFNLLFSGGADTTRNAIAGGLLALIENPVQMAELRDDPELLPTAIEEIVRWTSPSPSKRRTVTRATELGGHALGPGQKVVVWEASANRDERVFAQADTFDVHRHPNPHLGFGQGVHFCLGAHLARLEMRVVFEELFVRFEEFELAGTPEWTRSNRHTGLRHLPLRMTAR</sequence>